<evidence type="ECO:0000256" key="17">
    <source>
        <dbReference type="SAM" id="Phobius"/>
    </source>
</evidence>
<dbReference type="Gene3D" id="1.10.287.130">
    <property type="match status" value="1"/>
</dbReference>
<feature type="transmembrane region" description="Helical" evidence="17">
    <location>
        <begin position="56"/>
        <end position="76"/>
    </location>
</feature>
<evidence type="ECO:0000256" key="3">
    <source>
        <dbReference type="ARBA" id="ARBA00012438"/>
    </source>
</evidence>
<dbReference type="SMART" id="SM00387">
    <property type="entry name" value="HATPase_c"/>
    <property type="match status" value="1"/>
</dbReference>
<feature type="domain" description="EAL" evidence="21">
    <location>
        <begin position="1019"/>
        <end position="1272"/>
    </location>
</feature>
<dbReference type="PANTHER" id="PTHR43047">
    <property type="entry name" value="TWO-COMPONENT HISTIDINE PROTEIN KINASE"/>
    <property type="match status" value="1"/>
</dbReference>
<evidence type="ECO:0000256" key="7">
    <source>
        <dbReference type="ARBA" id="ARBA00022679"/>
    </source>
</evidence>
<dbReference type="CDD" id="cd01948">
    <property type="entry name" value="EAL"/>
    <property type="match status" value="1"/>
</dbReference>
<dbReference type="PROSITE" id="PS50109">
    <property type="entry name" value="HIS_KIN"/>
    <property type="match status" value="1"/>
</dbReference>
<dbReference type="PRINTS" id="PR00344">
    <property type="entry name" value="BCTRLSENSOR"/>
</dbReference>
<dbReference type="InterPro" id="IPR008207">
    <property type="entry name" value="Sig_transdc_His_kin_Hpt_dom"/>
</dbReference>
<dbReference type="InterPro" id="IPR036097">
    <property type="entry name" value="HisK_dim/P_sf"/>
</dbReference>
<proteinExistence type="predicted"/>
<dbReference type="SMART" id="SM00448">
    <property type="entry name" value="REC"/>
    <property type="match status" value="2"/>
</dbReference>
<dbReference type="SUPFAM" id="SSF52172">
    <property type="entry name" value="CheY-like"/>
    <property type="match status" value="2"/>
</dbReference>
<dbReference type="eggNOG" id="COG2205">
    <property type="taxonomic scope" value="Bacteria"/>
</dbReference>
<evidence type="ECO:0000259" key="19">
    <source>
        <dbReference type="PROSITE" id="PS50110"/>
    </source>
</evidence>
<protein>
    <recommendedName>
        <fullName evidence="3">histidine kinase</fullName>
        <ecNumber evidence="3">2.7.13.3</ecNumber>
    </recommendedName>
</protein>
<evidence type="ECO:0000256" key="2">
    <source>
        <dbReference type="ARBA" id="ARBA00004429"/>
    </source>
</evidence>
<evidence type="ECO:0000256" key="10">
    <source>
        <dbReference type="ARBA" id="ARBA00022840"/>
    </source>
</evidence>
<evidence type="ECO:0000256" key="16">
    <source>
        <dbReference type="SAM" id="Coils"/>
    </source>
</evidence>
<dbReference type="Pfam" id="PF00563">
    <property type="entry name" value="EAL"/>
    <property type="match status" value="1"/>
</dbReference>
<evidence type="ECO:0000313" key="23">
    <source>
        <dbReference type="EMBL" id="KHF24951.1"/>
    </source>
</evidence>
<evidence type="ECO:0000256" key="4">
    <source>
        <dbReference type="ARBA" id="ARBA00022475"/>
    </source>
</evidence>
<dbReference type="Gene3D" id="1.20.120.160">
    <property type="entry name" value="HPT domain"/>
    <property type="match status" value="1"/>
</dbReference>
<dbReference type="InterPro" id="IPR001789">
    <property type="entry name" value="Sig_transdc_resp-reg_receiver"/>
</dbReference>
<comment type="caution">
    <text evidence="23">The sequence shown here is derived from an EMBL/GenBank/DDBJ whole genome shotgun (WGS) entry which is preliminary data.</text>
</comment>
<dbReference type="Pfam" id="PF02518">
    <property type="entry name" value="HATPase_c"/>
    <property type="match status" value="1"/>
</dbReference>
<dbReference type="InterPro" id="IPR011006">
    <property type="entry name" value="CheY-like_superfamily"/>
</dbReference>
<comment type="catalytic activity">
    <reaction evidence="1">
        <text>ATP + protein L-histidine = ADP + protein N-phospho-L-histidine.</text>
        <dbReference type="EC" id="2.7.13.3"/>
    </reaction>
</comment>
<dbReference type="SMART" id="SM00052">
    <property type="entry name" value="EAL"/>
    <property type="match status" value="1"/>
</dbReference>
<keyword evidence="8 17" id="KW-0812">Transmembrane</keyword>
<feature type="domain" description="Response regulatory" evidence="19">
    <location>
        <begin position="879"/>
        <end position="1001"/>
    </location>
</feature>
<keyword evidence="10" id="KW-0067">ATP-binding</keyword>
<evidence type="ECO:0000259" key="20">
    <source>
        <dbReference type="PROSITE" id="PS50112"/>
    </source>
</evidence>
<sequence length="1277" mass="141376">MSNRLHHEKEFAEPITAKVRWAQLDLLFKILPASTVGHLVAGPLFVAAMWQQSESTLPLLVWLSILYVYAGIRILLVPSYKRSALQHTTNYWENLFLTDSTVAGLIWGGAAVWFFPAGDPLYQVVIACAMITMGAAAVGSHSYMRLPPLVFIGSLFIPFGIRLAMEGTQLALIFAVVMPTVAVYLIKTSNDIYKATVDNIKSRIEATERGRQLRDSGAFQTALLSQMVDALITMDDKGNIDLFNQSAEKMFGRTAEEMTGEPIGLLLQCMNEDDECQNLINGEIGQASLDKVIKVSGKSPGGSLFPLEVVGTRVTMQDGERYSFLVRDITECKRFQQELIDAKESAEKASQVKSQFLSSMSHELRTPLNAITGFAQLLEFNRHLDETGKANANQIRTAGERLLEMVNDVLDLSEIESDQIELSLEPVPVSHVVSECMESIQQVADAHDISMEFDTSGCGAVCDTCYIKADYTRLKQVILNLLSNAVKYNRKHGKIAVTCKAVDNNLVRIKISDTGLGIPQKRQHRLFEPVINLNVNQEGGQGIGVGLLVTRQLVELMGGSIGFESVENEGSTFWIEFAVTDADFAPKRYEAGCGPQADLPVQESDVTNINILVAEDNMANQDVIRQQMELLGIQIDIAGDGRQALEMMNKKDYDILLTDLQMPCLNGYELASEIREKEQSTGKRISIAAITANNTAENRKRCIECGMDTFLSKPVSLTELQNIIDDYLGRGDTESETQSQEMVEDSTDTRELIDFGMLNDLVGDNHGRHCKLLDSFLESTPAIIRDICSAQQARLADDVRQHAHKLKSSARSMGAHGLANNCAVLESAGKAAQWDRIDSLVWSLDEQFAKVARKIALYCEAGETGAINVQSEAVPQAPTVLLVDDDELIIEIGTMTLNDLGVSDVETAVSGVDALRVLEVRAGEIDVVMCDLNMPEMDGITFLRHLSETDYKGAVIPISGEDERILKMVGKLASEHNLRVLGVLTKPIMPDEVSGYLDKLHEMRQEVDQQEKRVAGTSINVSVDELRHAIENDELVVYLQPKVSVNTLEVISAEALVRWEHPEKGRISPDDFITMAEENGLVDALTRVVYRQSLRNLAKLIAAGYTIKVGVNISVETLTDLEWPDYAVAQANEVGVDPSFIIMEITESQLMSNITSAMEILTRLSLNKFAISVDDFGTGYSSMEQLQRAPFSELKIDRAFVHGACHDNSQRAILESSIDLARKLDLETIAEGVENREDWDLVAELSCDMVQGYFIARPMPIDQMLEWLEKWDRKLPS</sequence>
<dbReference type="SUPFAM" id="SSF47226">
    <property type="entry name" value="Histidine-containing phosphotransfer domain, HPT domain"/>
    <property type="match status" value="1"/>
</dbReference>
<dbReference type="eggNOG" id="COG2200">
    <property type="taxonomic scope" value="Bacteria"/>
</dbReference>
<dbReference type="Gene3D" id="3.30.565.10">
    <property type="entry name" value="Histidine kinase-like ATPase, C-terminal domain"/>
    <property type="match status" value="1"/>
</dbReference>
<dbReference type="Pfam" id="PF01627">
    <property type="entry name" value="Hpt"/>
    <property type="match status" value="1"/>
</dbReference>
<dbReference type="PROSITE" id="PS50110">
    <property type="entry name" value="RESPONSE_REGULATORY"/>
    <property type="match status" value="2"/>
</dbReference>
<keyword evidence="7" id="KW-0808">Transferase</keyword>
<dbReference type="InterPro" id="IPR001633">
    <property type="entry name" value="EAL_dom"/>
</dbReference>
<dbReference type="Gene3D" id="3.30.450.20">
    <property type="entry name" value="PAS domain"/>
    <property type="match status" value="1"/>
</dbReference>
<dbReference type="PANTHER" id="PTHR43047:SF72">
    <property type="entry name" value="OSMOSENSING HISTIDINE PROTEIN KINASE SLN1"/>
    <property type="match status" value="1"/>
</dbReference>
<accession>A0A0B0HBZ8</accession>
<keyword evidence="12" id="KW-0902">Two-component regulatory system</keyword>
<dbReference type="InterPro" id="IPR036890">
    <property type="entry name" value="HATPase_C_sf"/>
</dbReference>
<dbReference type="GO" id="GO:0009927">
    <property type="term" value="F:histidine phosphotransfer kinase activity"/>
    <property type="evidence" value="ECO:0007669"/>
    <property type="project" value="TreeGrafter"/>
</dbReference>
<evidence type="ECO:0000256" key="5">
    <source>
        <dbReference type="ARBA" id="ARBA00022519"/>
    </source>
</evidence>
<dbReference type="InterPro" id="IPR035919">
    <property type="entry name" value="EAL_sf"/>
</dbReference>
<keyword evidence="6 15" id="KW-0597">Phosphoprotein</keyword>
<dbReference type="SUPFAM" id="SSF55785">
    <property type="entry name" value="PYP-like sensor domain (PAS domain)"/>
    <property type="match status" value="1"/>
</dbReference>
<evidence type="ECO:0000256" key="9">
    <source>
        <dbReference type="ARBA" id="ARBA00022777"/>
    </source>
</evidence>
<feature type="domain" description="HPt" evidence="22">
    <location>
        <begin position="765"/>
        <end position="858"/>
    </location>
</feature>
<dbReference type="InterPro" id="IPR004358">
    <property type="entry name" value="Sig_transdc_His_kin-like_C"/>
</dbReference>
<dbReference type="InterPro" id="IPR003661">
    <property type="entry name" value="HisK_dim/P_dom"/>
</dbReference>
<organism evidence="23 24">
    <name type="scientific">Solemya velum gill symbiont</name>
    <dbReference type="NCBI Taxonomy" id="2340"/>
    <lineage>
        <taxon>Bacteria</taxon>
        <taxon>Pseudomonadati</taxon>
        <taxon>Pseudomonadota</taxon>
        <taxon>Gammaproteobacteria</taxon>
        <taxon>sulfur-oxidizing symbionts</taxon>
    </lineage>
</organism>
<reference evidence="23 24" key="1">
    <citation type="journal article" date="2014" name="BMC Genomics">
        <title>The genome of the intracellular bacterium of the coastal bivalve, Solemya velum: a blueprint for thriving in and out of symbiosis.</title>
        <authorList>
            <person name="Dmytrenko O."/>
            <person name="Russell S.L."/>
            <person name="Loo W.T."/>
            <person name="Fontanez K.M."/>
            <person name="Liao L."/>
            <person name="Roeselers G."/>
            <person name="Sharma R."/>
            <person name="Stewart F.J."/>
            <person name="Newton I.L."/>
            <person name="Woyke T."/>
            <person name="Wu D."/>
            <person name="Lang J.M."/>
            <person name="Eisen J.A."/>
            <person name="Cavanaugh C.M."/>
        </authorList>
    </citation>
    <scope>NUCLEOTIDE SEQUENCE [LARGE SCALE GENOMIC DNA]</scope>
    <source>
        <strain evidence="23 24">WH</strain>
    </source>
</reference>
<feature type="transmembrane region" description="Helical" evidence="17">
    <location>
        <begin position="121"/>
        <end position="139"/>
    </location>
</feature>
<comment type="subcellular location">
    <subcellularLocation>
        <location evidence="2">Cell inner membrane</location>
        <topology evidence="2">Multi-pass membrane protein</topology>
    </subcellularLocation>
</comment>
<feature type="domain" description="Response regulatory" evidence="19">
    <location>
        <begin position="610"/>
        <end position="728"/>
    </location>
</feature>
<dbReference type="InterPro" id="IPR005467">
    <property type="entry name" value="His_kinase_dom"/>
</dbReference>
<dbReference type="SUPFAM" id="SSF55874">
    <property type="entry name" value="ATPase domain of HSP90 chaperone/DNA topoisomerase II/histidine kinase"/>
    <property type="match status" value="1"/>
</dbReference>
<dbReference type="CDD" id="cd00130">
    <property type="entry name" value="PAS"/>
    <property type="match status" value="1"/>
</dbReference>
<feature type="transmembrane region" description="Helical" evidence="17">
    <location>
        <begin position="26"/>
        <end position="50"/>
    </location>
</feature>
<keyword evidence="10" id="KW-0547">Nucleotide-binding</keyword>
<evidence type="ECO:0000256" key="13">
    <source>
        <dbReference type="ARBA" id="ARBA00023136"/>
    </source>
</evidence>
<dbReference type="GO" id="GO:0000155">
    <property type="term" value="F:phosphorelay sensor kinase activity"/>
    <property type="evidence" value="ECO:0007669"/>
    <property type="project" value="InterPro"/>
</dbReference>
<dbReference type="GO" id="GO:0005886">
    <property type="term" value="C:plasma membrane"/>
    <property type="evidence" value="ECO:0007669"/>
    <property type="project" value="UniProtKB-SubCell"/>
</dbReference>
<keyword evidence="5" id="KW-0997">Cell inner membrane</keyword>
<feature type="modified residue" description="Phosphohistidine" evidence="14">
    <location>
        <position position="804"/>
    </location>
</feature>
<dbReference type="EMBL" id="JRAA01000002">
    <property type="protein sequence ID" value="KHF24951.1"/>
    <property type="molecule type" value="Genomic_DNA"/>
</dbReference>
<keyword evidence="16" id="KW-0175">Coiled coil</keyword>
<dbReference type="Gene3D" id="3.40.50.2300">
    <property type="match status" value="2"/>
</dbReference>
<evidence type="ECO:0000256" key="1">
    <source>
        <dbReference type="ARBA" id="ARBA00000085"/>
    </source>
</evidence>
<dbReference type="Gene3D" id="3.20.20.450">
    <property type="entry name" value="EAL domain"/>
    <property type="match status" value="1"/>
</dbReference>
<feature type="coiled-coil region" evidence="16">
    <location>
        <begin position="993"/>
        <end position="1020"/>
    </location>
</feature>
<dbReference type="SMART" id="SM00091">
    <property type="entry name" value="PAS"/>
    <property type="match status" value="1"/>
</dbReference>
<dbReference type="EC" id="2.7.13.3" evidence="3"/>
<name>A0A0B0HBZ8_SOVGS</name>
<dbReference type="InterPro" id="IPR003594">
    <property type="entry name" value="HATPase_dom"/>
</dbReference>
<evidence type="ECO:0000256" key="8">
    <source>
        <dbReference type="ARBA" id="ARBA00022692"/>
    </source>
</evidence>
<keyword evidence="9" id="KW-0418">Kinase</keyword>
<dbReference type="SMART" id="SM00388">
    <property type="entry name" value="HisKA"/>
    <property type="match status" value="1"/>
</dbReference>
<dbReference type="Pfam" id="PF00072">
    <property type="entry name" value="Response_reg"/>
    <property type="match status" value="2"/>
</dbReference>
<dbReference type="CDD" id="cd00088">
    <property type="entry name" value="HPT"/>
    <property type="match status" value="1"/>
</dbReference>
<keyword evidence="4" id="KW-1003">Cell membrane</keyword>
<dbReference type="Proteomes" id="UP000030856">
    <property type="component" value="Unassembled WGS sequence"/>
</dbReference>
<evidence type="ECO:0000259" key="18">
    <source>
        <dbReference type="PROSITE" id="PS50109"/>
    </source>
</evidence>
<dbReference type="Pfam" id="PF13426">
    <property type="entry name" value="PAS_9"/>
    <property type="match status" value="1"/>
</dbReference>
<feature type="domain" description="PAS" evidence="20">
    <location>
        <begin position="216"/>
        <end position="274"/>
    </location>
</feature>
<gene>
    <name evidence="23" type="ORF">JV46_04390</name>
</gene>
<evidence type="ECO:0000256" key="11">
    <source>
        <dbReference type="ARBA" id="ARBA00022989"/>
    </source>
</evidence>
<evidence type="ECO:0000256" key="14">
    <source>
        <dbReference type="PROSITE-ProRule" id="PRU00110"/>
    </source>
</evidence>
<dbReference type="InterPro" id="IPR036641">
    <property type="entry name" value="HPT_dom_sf"/>
</dbReference>
<dbReference type="SUPFAM" id="SSF47384">
    <property type="entry name" value="Homodimeric domain of signal transducing histidine kinase"/>
    <property type="match status" value="1"/>
</dbReference>
<evidence type="ECO:0000313" key="24">
    <source>
        <dbReference type="Proteomes" id="UP000030856"/>
    </source>
</evidence>
<dbReference type="CDD" id="cd17546">
    <property type="entry name" value="REC_hyHK_CKI1_RcsC-like"/>
    <property type="match status" value="1"/>
</dbReference>
<dbReference type="AlphaFoldDB" id="A0A0B0HBZ8"/>
<dbReference type="NCBIfam" id="TIGR00229">
    <property type="entry name" value="sensory_box"/>
    <property type="match status" value="1"/>
</dbReference>
<keyword evidence="24" id="KW-1185">Reference proteome</keyword>
<dbReference type="PROSITE" id="PS50894">
    <property type="entry name" value="HPT"/>
    <property type="match status" value="1"/>
</dbReference>
<dbReference type="InterPro" id="IPR000014">
    <property type="entry name" value="PAS"/>
</dbReference>
<evidence type="ECO:0000259" key="21">
    <source>
        <dbReference type="PROSITE" id="PS50883"/>
    </source>
</evidence>
<dbReference type="SUPFAM" id="SSF141868">
    <property type="entry name" value="EAL domain-like"/>
    <property type="match status" value="1"/>
</dbReference>
<keyword evidence="13 17" id="KW-0472">Membrane</keyword>
<evidence type="ECO:0000256" key="12">
    <source>
        <dbReference type="ARBA" id="ARBA00023012"/>
    </source>
</evidence>
<feature type="modified residue" description="4-aspartylphosphate" evidence="15">
    <location>
        <position position="659"/>
    </location>
</feature>
<dbReference type="CDD" id="cd00082">
    <property type="entry name" value="HisKA"/>
    <property type="match status" value="1"/>
</dbReference>
<dbReference type="InterPro" id="IPR035965">
    <property type="entry name" value="PAS-like_dom_sf"/>
</dbReference>
<feature type="modified residue" description="4-aspartylphosphate" evidence="15">
    <location>
        <position position="931"/>
    </location>
</feature>
<feature type="transmembrane region" description="Helical" evidence="17">
    <location>
        <begin position="96"/>
        <end position="115"/>
    </location>
</feature>
<dbReference type="STRING" id="2340.JV46_04390"/>
<dbReference type="RefSeq" id="WP_080748994.1">
    <property type="nucleotide sequence ID" value="NZ_JRAA01000002.1"/>
</dbReference>
<evidence type="ECO:0000256" key="6">
    <source>
        <dbReference type="ARBA" id="ARBA00022553"/>
    </source>
</evidence>
<dbReference type="OrthoDB" id="8553030at2"/>
<keyword evidence="11 17" id="KW-1133">Transmembrane helix</keyword>
<dbReference type="PROSITE" id="PS50883">
    <property type="entry name" value="EAL"/>
    <property type="match status" value="1"/>
</dbReference>
<evidence type="ECO:0000256" key="15">
    <source>
        <dbReference type="PROSITE-ProRule" id="PRU00169"/>
    </source>
</evidence>
<feature type="transmembrane region" description="Helical" evidence="17">
    <location>
        <begin position="146"/>
        <end position="164"/>
    </location>
</feature>
<dbReference type="PROSITE" id="PS50112">
    <property type="entry name" value="PAS"/>
    <property type="match status" value="1"/>
</dbReference>
<feature type="domain" description="Histidine kinase" evidence="18">
    <location>
        <begin position="359"/>
        <end position="581"/>
    </location>
</feature>
<dbReference type="Pfam" id="PF00512">
    <property type="entry name" value="HisKA"/>
    <property type="match status" value="1"/>
</dbReference>
<evidence type="ECO:0000259" key="22">
    <source>
        <dbReference type="PROSITE" id="PS50894"/>
    </source>
</evidence>